<evidence type="ECO:0000313" key="12">
    <source>
        <dbReference type="Proteomes" id="UP000177310"/>
    </source>
</evidence>
<dbReference type="Proteomes" id="UP000177310">
    <property type="component" value="Unassembled WGS sequence"/>
</dbReference>
<evidence type="ECO:0000256" key="5">
    <source>
        <dbReference type="ARBA" id="ARBA00022840"/>
    </source>
</evidence>
<dbReference type="PANTHER" id="PTHR43766">
    <property type="entry name" value="TRYPTOPHAN--TRNA LIGASE, MITOCHONDRIAL"/>
    <property type="match status" value="1"/>
</dbReference>
<dbReference type="NCBIfam" id="TIGR00233">
    <property type="entry name" value="trpS"/>
    <property type="match status" value="1"/>
</dbReference>
<dbReference type="GO" id="GO:0005829">
    <property type="term" value="C:cytosol"/>
    <property type="evidence" value="ECO:0007669"/>
    <property type="project" value="TreeGrafter"/>
</dbReference>
<evidence type="ECO:0000256" key="7">
    <source>
        <dbReference type="ARBA" id="ARBA00023146"/>
    </source>
</evidence>
<dbReference type="EMBL" id="MHIL01000010">
    <property type="protein sequence ID" value="OGY52087.1"/>
    <property type="molecule type" value="Genomic_DNA"/>
</dbReference>
<dbReference type="Gene3D" id="1.10.240.10">
    <property type="entry name" value="Tyrosyl-Transfer RNA Synthetase"/>
    <property type="match status" value="1"/>
</dbReference>
<reference evidence="11 12" key="1">
    <citation type="journal article" date="2016" name="Nat. Commun.">
        <title>Thousands of microbial genomes shed light on interconnected biogeochemical processes in an aquifer system.</title>
        <authorList>
            <person name="Anantharaman K."/>
            <person name="Brown C.T."/>
            <person name="Hug L.A."/>
            <person name="Sharon I."/>
            <person name="Castelle C.J."/>
            <person name="Probst A.J."/>
            <person name="Thomas B.C."/>
            <person name="Singh A."/>
            <person name="Wilkins M.J."/>
            <person name="Karaoz U."/>
            <person name="Brodie E.L."/>
            <person name="Williams K.H."/>
            <person name="Hubbard S.S."/>
            <person name="Banfield J.F."/>
        </authorList>
    </citation>
    <scope>NUCLEOTIDE SEQUENCE [LARGE SCALE GENOMIC DNA]</scope>
</reference>
<keyword evidence="7 10" id="KW-0030">Aminoacyl-tRNA synthetase</keyword>
<comment type="caution">
    <text evidence="11">The sequence shown here is derived from an EMBL/GenBank/DDBJ whole genome shotgun (WGS) entry which is preliminary data.</text>
</comment>
<organism evidence="11 12">
    <name type="scientific">Candidatus Buchananbacteria bacterium RIFCSPHIGHO2_02_FULL_56_16</name>
    <dbReference type="NCBI Taxonomy" id="1797542"/>
    <lineage>
        <taxon>Bacteria</taxon>
        <taxon>Candidatus Buchananiibacteriota</taxon>
    </lineage>
</organism>
<dbReference type="STRING" id="1797542.A3J59_04155"/>
<dbReference type="AlphaFoldDB" id="A0A1G1YKV6"/>
<name>A0A1G1YKV6_9BACT</name>
<dbReference type="GO" id="GO:0004830">
    <property type="term" value="F:tryptophan-tRNA ligase activity"/>
    <property type="evidence" value="ECO:0007669"/>
    <property type="project" value="UniProtKB-UniRule"/>
</dbReference>
<gene>
    <name evidence="11" type="ORF">A3J59_04155</name>
</gene>
<dbReference type="GO" id="GO:0005524">
    <property type="term" value="F:ATP binding"/>
    <property type="evidence" value="ECO:0007669"/>
    <property type="project" value="UniProtKB-KW"/>
</dbReference>
<comment type="catalytic activity">
    <reaction evidence="8">
        <text>tRNA(Trp) + L-tryptophan + ATP = L-tryptophyl-tRNA(Trp) + AMP + diphosphate + H(+)</text>
        <dbReference type="Rhea" id="RHEA:24080"/>
        <dbReference type="Rhea" id="RHEA-COMP:9671"/>
        <dbReference type="Rhea" id="RHEA-COMP:9705"/>
        <dbReference type="ChEBI" id="CHEBI:15378"/>
        <dbReference type="ChEBI" id="CHEBI:30616"/>
        <dbReference type="ChEBI" id="CHEBI:33019"/>
        <dbReference type="ChEBI" id="CHEBI:57912"/>
        <dbReference type="ChEBI" id="CHEBI:78442"/>
        <dbReference type="ChEBI" id="CHEBI:78535"/>
        <dbReference type="ChEBI" id="CHEBI:456215"/>
        <dbReference type="EC" id="6.1.1.2"/>
    </reaction>
</comment>
<evidence type="ECO:0000256" key="9">
    <source>
        <dbReference type="NCBIfam" id="TIGR00233"/>
    </source>
</evidence>
<proteinExistence type="inferred from homology"/>
<keyword evidence="4 10" id="KW-0547">Nucleotide-binding</keyword>
<dbReference type="Gene3D" id="3.40.50.620">
    <property type="entry name" value="HUPs"/>
    <property type="match status" value="1"/>
</dbReference>
<evidence type="ECO:0000256" key="3">
    <source>
        <dbReference type="ARBA" id="ARBA00022598"/>
    </source>
</evidence>
<dbReference type="InterPro" id="IPR050203">
    <property type="entry name" value="Trp-tRNA_synthetase"/>
</dbReference>
<dbReference type="InterPro" id="IPR001412">
    <property type="entry name" value="aa-tRNA-synth_I_CS"/>
</dbReference>
<dbReference type="Pfam" id="PF00579">
    <property type="entry name" value="tRNA-synt_1b"/>
    <property type="match status" value="1"/>
</dbReference>
<dbReference type="EC" id="6.1.1.2" evidence="2 9"/>
<dbReference type="InterPro" id="IPR014729">
    <property type="entry name" value="Rossmann-like_a/b/a_fold"/>
</dbReference>
<comment type="similarity">
    <text evidence="1 10">Belongs to the class-I aminoacyl-tRNA synthetase family.</text>
</comment>
<dbReference type="PRINTS" id="PR01039">
    <property type="entry name" value="TRNASYNTHTRP"/>
</dbReference>
<accession>A0A1G1YKV6</accession>
<dbReference type="GO" id="GO:0006436">
    <property type="term" value="P:tryptophanyl-tRNA aminoacylation"/>
    <property type="evidence" value="ECO:0007669"/>
    <property type="project" value="UniProtKB-UniRule"/>
</dbReference>
<evidence type="ECO:0000256" key="8">
    <source>
        <dbReference type="ARBA" id="ARBA00049929"/>
    </source>
</evidence>
<protein>
    <recommendedName>
        <fullName evidence="2 9">Tryptophan--tRNA ligase</fullName>
        <ecNumber evidence="2 9">6.1.1.2</ecNumber>
    </recommendedName>
</protein>
<dbReference type="PANTHER" id="PTHR43766:SF1">
    <property type="entry name" value="TRYPTOPHAN--TRNA LIGASE, MITOCHONDRIAL"/>
    <property type="match status" value="1"/>
</dbReference>
<dbReference type="CDD" id="cd00806">
    <property type="entry name" value="TrpRS_core"/>
    <property type="match status" value="1"/>
</dbReference>
<dbReference type="InterPro" id="IPR002306">
    <property type="entry name" value="Trp-tRNA-ligase"/>
</dbReference>
<evidence type="ECO:0000256" key="10">
    <source>
        <dbReference type="RuleBase" id="RU363036"/>
    </source>
</evidence>
<keyword evidence="5 10" id="KW-0067">ATP-binding</keyword>
<keyword evidence="6 10" id="KW-0648">Protein biosynthesis</keyword>
<evidence type="ECO:0000256" key="6">
    <source>
        <dbReference type="ARBA" id="ARBA00022917"/>
    </source>
</evidence>
<keyword evidence="3 10" id="KW-0436">Ligase</keyword>
<dbReference type="InterPro" id="IPR002305">
    <property type="entry name" value="aa-tRNA-synth_Ic"/>
</dbReference>
<evidence type="ECO:0000313" key="11">
    <source>
        <dbReference type="EMBL" id="OGY52087.1"/>
    </source>
</evidence>
<dbReference type="FunFam" id="1.10.240.10:FF:000005">
    <property type="entry name" value="Tryptophan--tRNA ligase"/>
    <property type="match status" value="1"/>
</dbReference>
<evidence type="ECO:0000256" key="2">
    <source>
        <dbReference type="ARBA" id="ARBA00013161"/>
    </source>
</evidence>
<evidence type="ECO:0000256" key="1">
    <source>
        <dbReference type="ARBA" id="ARBA00005594"/>
    </source>
</evidence>
<sequence length="343" mass="38733">MGEEKKIILTGDRPTGKLHLGHYIGSLKNRVALQDQYDTFIIIADFQVLIDHLEDSHQVEANIREIVLDYLSVGIDPTKSTIFIQSALPQLTELTTYLSMLVTVARLRRNPTVKAEAQRVGVDSERDNIVYGFLGYPVSQAADILLFRAHCVPAGEDQRPHIEQTRELAERFNKLFGEVFPVPELLVSETPKLPGLSGEGKMSKSLGNAIYLSDPAAVVRQKVMSMYTDPTRKHAADPGHIEGNVVFTYLDAFDPDIHHVASLKEQYQAGSVGDVKLKKYLFEVLVRLLEPIQSRRTEFEQQPDYIRHVLRQGCIHAREVGEETMKLVRKAVQYDYPNLLISQ</sequence>
<evidence type="ECO:0000256" key="4">
    <source>
        <dbReference type="ARBA" id="ARBA00022741"/>
    </source>
</evidence>
<dbReference type="PROSITE" id="PS00178">
    <property type="entry name" value="AA_TRNA_LIGASE_I"/>
    <property type="match status" value="1"/>
</dbReference>
<dbReference type="SUPFAM" id="SSF52374">
    <property type="entry name" value="Nucleotidylyl transferase"/>
    <property type="match status" value="1"/>
</dbReference>